<keyword evidence="1" id="KW-0812">Transmembrane</keyword>
<dbReference type="Proteomes" id="UP000663848">
    <property type="component" value="Unassembled WGS sequence"/>
</dbReference>
<dbReference type="AlphaFoldDB" id="A0A820YQZ2"/>
<evidence type="ECO:0000313" key="2">
    <source>
        <dbReference type="EMBL" id="CAF4552879.1"/>
    </source>
</evidence>
<organism evidence="2 3">
    <name type="scientific">Rotaria socialis</name>
    <dbReference type="NCBI Taxonomy" id="392032"/>
    <lineage>
        <taxon>Eukaryota</taxon>
        <taxon>Metazoa</taxon>
        <taxon>Spiralia</taxon>
        <taxon>Gnathifera</taxon>
        <taxon>Rotifera</taxon>
        <taxon>Eurotatoria</taxon>
        <taxon>Bdelloidea</taxon>
        <taxon>Philodinida</taxon>
        <taxon>Philodinidae</taxon>
        <taxon>Rotaria</taxon>
    </lineage>
</organism>
<sequence length="75" mass="8147">TEHIETVIETKSNSIDPNILAAVLGGIALAIFSVNIIICYICKSTIGQAATSCLIPFEPEAYLDYGMVDFREDHS</sequence>
<reference evidence="2" key="1">
    <citation type="submission" date="2021-02" db="EMBL/GenBank/DDBJ databases">
        <authorList>
            <person name="Nowell W R."/>
        </authorList>
    </citation>
    <scope>NUCLEOTIDE SEQUENCE</scope>
</reference>
<proteinExistence type="predicted"/>
<protein>
    <submittedName>
        <fullName evidence="2">Uncharacterized protein</fullName>
    </submittedName>
</protein>
<keyword evidence="1" id="KW-1133">Transmembrane helix</keyword>
<name>A0A820YQZ2_9BILA</name>
<feature type="non-terminal residue" evidence="2">
    <location>
        <position position="1"/>
    </location>
</feature>
<dbReference type="EMBL" id="CAJOBR010000846">
    <property type="protein sequence ID" value="CAF4552879.1"/>
    <property type="molecule type" value="Genomic_DNA"/>
</dbReference>
<feature type="transmembrane region" description="Helical" evidence="1">
    <location>
        <begin position="19"/>
        <end position="42"/>
    </location>
</feature>
<accession>A0A820YQZ2</accession>
<gene>
    <name evidence="2" type="ORF">QYT958_LOCUS8435</name>
</gene>
<evidence type="ECO:0000256" key="1">
    <source>
        <dbReference type="SAM" id="Phobius"/>
    </source>
</evidence>
<evidence type="ECO:0000313" key="3">
    <source>
        <dbReference type="Proteomes" id="UP000663848"/>
    </source>
</evidence>
<keyword evidence="1" id="KW-0472">Membrane</keyword>
<comment type="caution">
    <text evidence="2">The sequence shown here is derived from an EMBL/GenBank/DDBJ whole genome shotgun (WGS) entry which is preliminary data.</text>
</comment>